<keyword evidence="2" id="KW-1185">Reference proteome</keyword>
<organism evidence="1 2">
    <name type="scientific">Linnemannia elongata AG-77</name>
    <dbReference type="NCBI Taxonomy" id="1314771"/>
    <lineage>
        <taxon>Eukaryota</taxon>
        <taxon>Fungi</taxon>
        <taxon>Fungi incertae sedis</taxon>
        <taxon>Mucoromycota</taxon>
        <taxon>Mortierellomycotina</taxon>
        <taxon>Mortierellomycetes</taxon>
        <taxon>Mortierellales</taxon>
        <taxon>Mortierellaceae</taxon>
        <taxon>Linnemannia</taxon>
    </lineage>
</organism>
<reference evidence="1 2" key="1">
    <citation type="submission" date="2016-05" db="EMBL/GenBank/DDBJ databases">
        <title>Genome sequencing reveals origins of a unique bacterial endosymbiosis in the earliest lineages of terrestrial Fungi.</title>
        <authorList>
            <consortium name="DOE Joint Genome Institute"/>
            <person name="Uehling J."/>
            <person name="Gryganskyi A."/>
            <person name="Hameed K."/>
            <person name="Tschaplinski T."/>
            <person name="Misztal P."/>
            <person name="Wu S."/>
            <person name="Desiro A."/>
            <person name="Vande Pol N."/>
            <person name="Du Z.-Y."/>
            <person name="Zienkiewicz A."/>
            <person name="Zienkiewicz K."/>
            <person name="Morin E."/>
            <person name="Tisserant E."/>
            <person name="Splivallo R."/>
            <person name="Hainaut M."/>
            <person name="Henrissat B."/>
            <person name="Ohm R."/>
            <person name="Kuo A."/>
            <person name="Yan J."/>
            <person name="Lipzen A."/>
            <person name="Nolan M."/>
            <person name="Labutti K."/>
            <person name="Barry K."/>
            <person name="Goldstein A."/>
            <person name="Labbe J."/>
            <person name="Schadt C."/>
            <person name="Tuskan G."/>
            <person name="Grigoriev I."/>
            <person name="Martin F."/>
            <person name="Vilgalys R."/>
            <person name="Bonito G."/>
        </authorList>
    </citation>
    <scope>NUCLEOTIDE SEQUENCE [LARGE SCALE GENOMIC DNA]</scope>
    <source>
        <strain evidence="1 2">AG-77</strain>
    </source>
</reference>
<protein>
    <submittedName>
        <fullName evidence="1">Uncharacterized protein</fullName>
    </submittedName>
</protein>
<sequence length="124" mass="13178">MLSTIRASSSAAARRAAFTSTTTAIAGRRLFSNSAIRAAAANETSSAPIKKAGGSNWLTITGLTILAATSGYYLFSPVDVCAKINIRDRSSGTSARKGKRTGKTTLLFLYSSTSRTRIIYMEED</sequence>
<accession>A0A197JU75</accession>
<dbReference type="Proteomes" id="UP000078512">
    <property type="component" value="Unassembled WGS sequence"/>
</dbReference>
<evidence type="ECO:0000313" key="1">
    <source>
        <dbReference type="EMBL" id="OAQ28760.1"/>
    </source>
</evidence>
<proteinExistence type="predicted"/>
<dbReference type="EMBL" id="KV442046">
    <property type="protein sequence ID" value="OAQ28760.1"/>
    <property type="molecule type" value="Genomic_DNA"/>
</dbReference>
<name>A0A197JU75_9FUNG</name>
<evidence type="ECO:0000313" key="2">
    <source>
        <dbReference type="Proteomes" id="UP000078512"/>
    </source>
</evidence>
<dbReference type="AlphaFoldDB" id="A0A197JU75"/>
<gene>
    <name evidence="1" type="ORF">K457DRAFT_546349</name>
</gene>